<dbReference type="RefSeq" id="WP_160776850.1">
    <property type="nucleotide sequence ID" value="NZ_WUMV01000008.1"/>
</dbReference>
<comment type="caution">
    <text evidence="3">The sequence shown here is derived from an EMBL/GenBank/DDBJ whole genome shotgun (WGS) entry which is preliminary data.</text>
</comment>
<gene>
    <name evidence="3" type="ORF">GR183_16895</name>
</gene>
<keyword evidence="1" id="KW-0732">Signal</keyword>
<dbReference type="SUPFAM" id="SSF103247">
    <property type="entry name" value="TT1751-like"/>
    <property type="match status" value="1"/>
</dbReference>
<organism evidence="3 4">
    <name type="scientific">Stappia sediminis</name>
    <dbReference type="NCBI Taxonomy" id="2692190"/>
    <lineage>
        <taxon>Bacteria</taxon>
        <taxon>Pseudomonadati</taxon>
        <taxon>Pseudomonadota</taxon>
        <taxon>Alphaproteobacteria</taxon>
        <taxon>Hyphomicrobiales</taxon>
        <taxon>Stappiaceae</taxon>
        <taxon>Stappia</taxon>
    </lineage>
</organism>
<name>A0A7X3LWT7_9HYPH</name>
<dbReference type="PANTHER" id="PTHR38342:SF2">
    <property type="entry name" value="INNER MEMBRANE OR EXPORTED"/>
    <property type="match status" value="1"/>
</dbReference>
<protein>
    <submittedName>
        <fullName evidence="3">DUF302 domain-containing protein</fullName>
    </submittedName>
</protein>
<dbReference type="EMBL" id="WUMV01000008">
    <property type="protein sequence ID" value="MXN66596.1"/>
    <property type="molecule type" value="Genomic_DNA"/>
</dbReference>
<dbReference type="Gene3D" id="3.30.310.70">
    <property type="entry name" value="TT1751-like domain"/>
    <property type="match status" value="1"/>
</dbReference>
<sequence>MRFATFALAVFFALANAASAEGPGPREGWIVVETAHSYPDLVERVQAAVKGQDMLLVTQASASGGAKAQGIAIPGNRVIGVYRNDFARRMLEASVASGIEAPIRFYVTENEDGTATLSYKTPSFVFSPYFDEGGEALVELARELDGIFEAIAKSAAE</sequence>
<dbReference type="Proteomes" id="UP000433101">
    <property type="component" value="Unassembled WGS sequence"/>
</dbReference>
<dbReference type="InterPro" id="IPR035923">
    <property type="entry name" value="TT1751-like_sf"/>
</dbReference>
<reference evidence="3 4" key="1">
    <citation type="submission" date="2019-12" db="EMBL/GenBank/DDBJ databases">
        <authorList>
            <person name="Li M."/>
        </authorList>
    </citation>
    <scope>NUCLEOTIDE SEQUENCE [LARGE SCALE GENOMIC DNA]</scope>
    <source>
        <strain evidence="3 4">GBMRC 2046</strain>
    </source>
</reference>
<evidence type="ECO:0000313" key="3">
    <source>
        <dbReference type="EMBL" id="MXN66596.1"/>
    </source>
</evidence>
<evidence type="ECO:0000313" key="4">
    <source>
        <dbReference type="Proteomes" id="UP000433101"/>
    </source>
</evidence>
<dbReference type="CDD" id="cd14797">
    <property type="entry name" value="DUF302"/>
    <property type="match status" value="1"/>
</dbReference>
<proteinExistence type="predicted"/>
<feature type="chain" id="PRO_5031223656" evidence="1">
    <location>
        <begin position="21"/>
        <end position="157"/>
    </location>
</feature>
<dbReference type="Pfam" id="PF03625">
    <property type="entry name" value="DUF302"/>
    <property type="match status" value="1"/>
</dbReference>
<evidence type="ECO:0000259" key="2">
    <source>
        <dbReference type="Pfam" id="PF03625"/>
    </source>
</evidence>
<dbReference type="PANTHER" id="PTHR38342">
    <property type="entry name" value="SLR5037 PROTEIN"/>
    <property type="match status" value="1"/>
</dbReference>
<feature type="signal peptide" evidence="1">
    <location>
        <begin position="1"/>
        <end position="20"/>
    </location>
</feature>
<keyword evidence="4" id="KW-1185">Reference proteome</keyword>
<dbReference type="InterPro" id="IPR005180">
    <property type="entry name" value="DUF302"/>
</dbReference>
<accession>A0A7X3LWT7</accession>
<dbReference type="AlphaFoldDB" id="A0A7X3LWT7"/>
<feature type="domain" description="DUF302" evidence="2">
    <location>
        <begin position="65"/>
        <end position="122"/>
    </location>
</feature>
<evidence type="ECO:0000256" key="1">
    <source>
        <dbReference type="SAM" id="SignalP"/>
    </source>
</evidence>